<dbReference type="Proteomes" id="UP000053144">
    <property type="component" value="Chromosome 7"/>
</dbReference>
<sequence>MFSHSESSQRGALCLVIRIASWCAVRVTGEGCSLPSDSLCESSRYGTEVDEAPLEQALDGDDDAAWPS</sequence>
<dbReference type="EMBL" id="CM003377">
    <property type="protein sequence ID" value="KOM48911.1"/>
    <property type="molecule type" value="Genomic_DNA"/>
</dbReference>
<protein>
    <submittedName>
        <fullName evidence="1">Uncharacterized protein</fullName>
    </submittedName>
</protein>
<evidence type="ECO:0000313" key="1">
    <source>
        <dbReference type="EMBL" id="KOM48911.1"/>
    </source>
</evidence>
<gene>
    <name evidence="1" type="ORF">LR48_Vigan07g261500</name>
</gene>
<evidence type="ECO:0000313" key="2">
    <source>
        <dbReference type="Proteomes" id="UP000053144"/>
    </source>
</evidence>
<accession>A0A0L9V1S7</accession>
<proteinExistence type="predicted"/>
<organism evidence="1 2">
    <name type="scientific">Phaseolus angularis</name>
    <name type="common">Azuki bean</name>
    <name type="synonym">Vigna angularis</name>
    <dbReference type="NCBI Taxonomy" id="3914"/>
    <lineage>
        <taxon>Eukaryota</taxon>
        <taxon>Viridiplantae</taxon>
        <taxon>Streptophyta</taxon>
        <taxon>Embryophyta</taxon>
        <taxon>Tracheophyta</taxon>
        <taxon>Spermatophyta</taxon>
        <taxon>Magnoliopsida</taxon>
        <taxon>eudicotyledons</taxon>
        <taxon>Gunneridae</taxon>
        <taxon>Pentapetalae</taxon>
        <taxon>rosids</taxon>
        <taxon>fabids</taxon>
        <taxon>Fabales</taxon>
        <taxon>Fabaceae</taxon>
        <taxon>Papilionoideae</taxon>
        <taxon>50 kb inversion clade</taxon>
        <taxon>NPAAA clade</taxon>
        <taxon>indigoferoid/millettioid clade</taxon>
        <taxon>Phaseoleae</taxon>
        <taxon>Vigna</taxon>
    </lineage>
</organism>
<name>A0A0L9V1S7_PHAAN</name>
<reference evidence="2" key="1">
    <citation type="journal article" date="2015" name="Proc. Natl. Acad. Sci. U.S.A.">
        <title>Genome sequencing of adzuki bean (Vigna angularis) provides insight into high starch and low fat accumulation and domestication.</title>
        <authorList>
            <person name="Yang K."/>
            <person name="Tian Z."/>
            <person name="Chen C."/>
            <person name="Luo L."/>
            <person name="Zhao B."/>
            <person name="Wang Z."/>
            <person name="Yu L."/>
            <person name="Li Y."/>
            <person name="Sun Y."/>
            <person name="Li W."/>
            <person name="Chen Y."/>
            <person name="Li Y."/>
            <person name="Zhang Y."/>
            <person name="Ai D."/>
            <person name="Zhao J."/>
            <person name="Shang C."/>
            <person name="Ma Y."/>
            <person name="Wu B."/>
            <person name="Wang M."/>
            <person name="Gao L."/>
            <person name="Sun D."/>
            <person name="Zhang P."/>
            <person name="Guo F."/>
            <person name="Wang W."/>
            <person name="Li Y."/>
            <person name="Wang J."/>
            <person name="Varshney R.K."/>
            <person name="Wang J."/>
            <person name="Ling H.Q."/>
            <person name="Wan P."/>
        </authorList>
    </citation>
    <scope>NUCLEOTIDE SEQUENCE</scope>
    <source>
        <strain evidence="2">cv. Jingnong 6</strain>
    </source>
</reference>
<dbReference type="AlphaFoldDB" id="A0A0L9V1S7"/>
<dbReference type="Gramene" id="KOM48911">
    <property type="protein sequence ID" value="KOM48911"/>
    <property type="gene ID" value="LR48_Vigan07g261500"/>
</dbReference>